<name>A0A561V789_9PSEU</name>
<dbReference type="EMBL" id="VIWX01000001">
    <property type="protein sequence ID" value="TWG07482.1"/>
    <property type="molecule type" value="Genomic_DNA"/>
</dbReference>
<dbReference type="OrthoDB" id="4616593at2"/>
<organism evidence="1 2">
    <name type="scientific">Saccharopolyspora dendranthemae</name>
    <dbReference type="NCBI Taxonomy" id="1181886"/>
    <lineage>
        <taxon>Bacteria</taxon>
        <taxon>Bacillati</taxon>
        <taxon>Actinomycetota</taxon>
        <taxon>Actinomycetes</taxon>
        <taxon>Pseudonocardiales</taxon>
        <taxon>Pseudonocardiaceae</taxon>
        <taxon>Saccharopolyspora</taxon>
    </lineage>
</organism>
<dbReference type="AlphaFoldDB" id="A0A561V789"/>
<comment type="caution">
    <text evidence="1">The sequence shown here is derived from an EMBL/GenBank/DDBJ whole genome shotgun (WGS) entry which is preliminary data.</text>
</comment>
<evidence type="ECO:0000313" key="1">
    <source>
        <dbReference type="EMBL" id="TWG07482.1"/>
    </source>
</evidence>
<gene>
    <name evidence="1" type="ORF">FHU35_1198</name>
</gene>
<reference evidence="1 2" key="1">
    <citation type="submission" date="2019-06" db="EMBL/GenBank/DDBJ databases">
        <title>Sequencing the genomes of 1000 actinobacteria strains.</title>
        <authorList>
            <person name="Klenk H.-P."/>
        </authorList>
    </citation>
    <scope>NUCLEOTIDE SEQUENCE [LARGE SCALE GENOMIC DNA]</scope>
    <source>
        <strain evidence="1 2">DSM 46699</strain>
    </source>
</reference>
<sequence>MSTPSDDRDGDGVESRTLHVSDALQARLDTFRESTSRTTTSATFEAIAHFRAELPELVRGARARLTSPVADEAEVRYLGAGPVQLRLRPDAAGAELLDRLSAKLGLPWTTWVPAVLNAYLPGRQEPENMPWLVREAPRS</sequence>
<keyword evidence="2" id="KW-1185">Reference proteome</keyword>
<dbReference type="Proteomes" id="UP000316184">
    <property type="component" value="Unassembled WGS sequence"/>
</dbReference>
<evidence type="ECO:0000313" key="2">
    <source>
        <dbReference type="Proteomes" id="UP000316184"/>
    </source>
</evidence>
<protein>
    <submittedName>
        <fullName evidence="1">Uncharacterized protein</fullName>
    </submittedName>
</protein>
<proteinExistence type="predicted"/>
<dbReference type="RefSeq" id="WP_145735600.1">
    <property type="nucleotide sequence ID" value="NZ_VIWX01000001.1"/>
</dbReference>
<accession>A0A561V789</accession>